<comment type="similarity">
    <text evidence="1 5">Belongs to the FlgD family.</text>
</comment>
<dbReference type="Pfam" id="PF13861">
    <property type="entry name" value="FLgD_tudor"/>
    <property type="match status" value="1"/>
</dbReference>
<keyword evidence="3 5" id="KW-1005">Bacterial flagellum biogenesis</keyword>
<organism evidence="8 9">
    <name type="scientific">Buchnera aphidicola subsp. Acyrthosiphon pisum (strain 5A)</name>
    <dbReference type="NCBI Taxonomy" id="563178"/>
    <lineage>
        <taxon>Bacteria</taxon>
        <taxon>Pseudomonadati</taxon>
        <taxon>Pseudomonadota</taxon>
        <taxon>Gammaproteobacteria</taxon>
        <taxon>Enterobacterales</taxon>
        <taxon>Erwiniaceae</taxon>
        <taxon>Buchnera</taxon>
    </lineage>
</organism>
<feature type="domain" description="FlgD Tudor-like" evidence="7">
    <location>
        <begin position="98"/>
        <end position="230"/>
    </location>
</feature>
<evidence type="ECO:0000256" key="1">
    <source>
        <dbReference type="ARBA" id="ARBA00010577"/>
    </source>
</evidence>
<evidence type="ECO:0000313" key="8">
    <source>
        <dbReference type="EMBL" id="ACL30696.1"/>
    </source>
</evidence>
<evidence type="ECO:0000313" key="9">
    <source>
        <dbReference type="Proteomes" id="UP000006904"/>
    </source>
</evidence>
<protein>
    <recommendedName>
        <fullName evidence="2 5">Basal-body rod modification protein FlgD</fullName>
    </recommendedName>
</protein>
<evidence type="ECO:0000256" key="4">
    <source>
        <dbReference type="ARBA" id="ARBA00024746"/>
    </source>
</evidence>
<dbReference type="OrthoDB" id="9785233at2"/>
<dbReference type="InterPro" id="IPR025963">
    <property type="entry name" value="FLgD_Tudor"/>
</dbReference>
<reference evidence="8 9" key="1">
    <citation type="journal article" date="2009" name="Science">
        <title>The dynamics and time scale of ongoing genomic erosion in symbiotic bacteria.</title>
        <authorList>
            <person name="Moran N.A."/>
            <person name="McLaughlin H.J."/>
            <person name="Sorek R."/>
        </authorList>
    </citation>
    <scope>NUCLEOTIDE SEQUENCE [LARGE SCALE GENOMIC DNA]</scope>
    <source>
        <strain evidence="8 9">5A</strain>
    </source>
</reference>
<gene>
    <name evidence="8" type="primary">flgD</name>
    <name evidence="8" type="ordered locus">BUAP5A_333</name>
</gene>
<comment type="function">
    <text evidence="4 5">Required for flagellar hook formation. May act as a scaffolding protein.</text>
</comment>
<dbReference type="Pfam" id="PF03963">
    <property type="entry name" value="FlgD"/>
    <property type="match status" value="1"/>
</dbReference>
<dbReference type="SMR" id="A0A7U4DIE5"/>
<dbReference type="AlphaFoldDB" id="A0A7U4DIE5"/>
<dbReference type="GO" id="GO:0044781">
    <property type="term" value="P:bacterial-type flagellum organization"/>
    <property type="evidence" value="ECO:0007669"/>
    <property type="project" value="UniProtKB-UniRule"/>
</dbReference>
<accession>A0A7U4DIE5</accession>
<evidence type="ECO:0000259" key="7">
    <source>
        <dbReference type="Pfam" id="PF13861"/>
    </source>
</evidence>
<proteinExistence type="inferred from homology"/>
<dbReference type="RefSeq" id="WP_009874294.1">
    <property type="nucleotide sequence ID" value="NC_011833.1"/>
</dbReference>
<dbReference type="InterPro" id="IPR025965">
    <property type="entry name" value="FlgD/Vpr_Ig-like"/>
</dbReference>
<feature type="domain" description="FlgD/Vpr Ig-like" evidence="6">
    <location>
        <begin position="121"/>
        <end position="191"/>
    </location>
</feature>
<dbReference type="Gene3D" id="2.60.40.4070">
    <property type="match status" value="1"/>
</dbReference>
<dbReference type="Pfam" id="PF13860">
    <property type="entry name" value="FlgD_ig"/>
    <property type="match status" value="1"/>
</dbReference>
<evidence type="ECO:0000259" key="6">
    <source>
        <dbReference type="Pfam" id="PF13860"/>
    </source>
</evidence>
<dbReference type="KEGG" id="bap:BUAP5A_333"/>
<evidence type="ECO:0000256" key="5">
    <source>
        <dbReference type="RuleBase" id="RU362076"/>
    </source>
</evidence>
<name>A0A7U4DIE5_BUCA5</name>
<dbReference type="InterPro" id="IPR005648">
    <property type="entry name" value="FlgD"/>
</dbReference>
<dbReference type="Proteomes" id="UP000006904">
    <property type="component" value="Chromosome"/>
</dbReference>
<dbReference type="Gene3D" id="2.30.30.910">
    <property type="match status" value="1"/>
</dbReference>
<dbReference type="EMBL" id="CP001161">
    <property type="protein sequence ID" value="ACL30696.1"/>
    <property type="molecule type" value="Genomic_DNA"/>
</dbReference>
<evidence type="ECO:0000256" key="2">
    <source>
        <dbReference type="ARBA" id="ARBA00016013"/>
    </source>
</evidence>
<sequence>MSTININSSDINLPNIQPPIINNEAVKKNDNNLPNDINPPDLQKNFLSLLIAQIKNQDPTDPIKNSDLTSQLAQINTASGMQKLNNTVDQFSNQISKNQNIQLSTLIGRHVMVPNKKIIHTKDTKTQFGIELFEKATSVEIKITDDNNKTLYLKQLKETEAGRHNFFWDGQDLNKNSVMSGQYNISVIAKKNNQNIPVNSLSVGVVNSIIMSSGNAIIDLGESGQITPLSIREILK</sequence>
<evidence type="ECO:0000256" key="3">
    <source>
        <dbReference type="ARBA" id="ARBA00022795"/>
    </source>
</evidence>